<dbReference type="InterPro" id="IPR013087">
    <property type="entry name" value="Znf_C2H2_type"/>
</dbReference>
<gene>
    <name evidence="2" type="ORF">FSP39_018735</name>
</gene>
<dbReference type="Pfam" id="PF20231">
    <property type="entry name" value="DUF6589"/>
    <property type="match status" value="1"/>
</dbReference>
<dbReference type="PROSITE" id="PS00028">
    <property type="entry name" value="ZINC_FINGER_C2H2_1"/>
    <property type="match status" value="1"/>
</dbReference>
<dbReference type="EMBL" id="VSWD01000001">
    <property type="protein sequence ID" value="KAK3108923.1"/>
    <property type="molecule type" value="Genomic_DNA"/>
</dbReference>
<keyword evidence="3" id="KW-1185">Reference proteome</keyword>
<organism evidence="2 3">
    <name type="scientific">Pinctada imbricata</name>
    <name type="common">Atlantic pearl-oyster</name>
    <name type="synonym">Pinctada martensii</name>
    <dbReference type="NCBI Taxonomy" id="66713"/>
    <lineage>
        <taxon>Eukaryota</taxon>
        <taxon>Metazoa</taxon>
        <taxon>Spiralia</taxon>
        <taxon>Lophotrochozoa</taxon>
        <taxon>Mollusca</taxon>
        <taxon>Bivalvia</taxon>
        <taxon>Autobranchia</taxon>
        <taxon>Pteriomorphia</taxon>
        <taxon>Pterioida</taxon>
        <taxon>Pterioidea</taxon>
        <taxon>Pteriidae</taxon>
        <taxon>Pinctada</taxon>
    </lineage>
</organism>
<evidence type="ECO:0000313" key="2">
    <source>
        <dbReference type="EMBL" id="KAK3108923.1"/>
    </source>
</evidence>
<accession>A0AA89CB15</accession>
<dbReference type="AlphaFoldDB" id="A0AA89CB15"/>
<protein>
    <recommendedName>
        <fullName evidence="1">C2H2-type domain-containing protein</fullName>
    </recommendedName>
</protein>
<dbReference type="SMART" id="SM00355">
    <property type="entry name" value="ZnF_C2H2"/>
    <property type="match status" value="1"/>
</dbReference>
<comment type="caution">
    <text evidence="2">The sequence shown here is derived from an EMBL/GenBank/DDBJ whole genome shotgun (WGS) entry which is preliminary data.</text>
</comment>
<proteinExistence type="predicted"/>
<name>A0AA89CB15_PINIB</name>
<evidence type="ECO:0000313" key="3">
    <source>
        <dbReference type="Proteomes" id="UP001186944"/>
    </source>
</evidence>
<dbReference type="InterPro" id="IPR046496">
    <property type="entry name" value="DUF6589"/>
</dbReference>
<dbReference type="Proteomes" id="UP001186944">
    <property type="component" value="Unassembled WGS sequence"/>
</dbReference>
<sequence length="574" mass="66357">MSVEKKRQSWHWFLLVGLEKRIFATGLDNIKPIANICQVENGIFIPNMEDSSFLEQNFIYHIMQVLVKHIDTLRKYTPFIPQFISHEHIDASCRKSDYAIIDLLNKSENKSEEMIEILEYVHDKCIGKSDEETQLHLKMRVFGGDVLTNERAYSAQLALHNGTSELDRLQCVIHRPEGLHRIMNHLLFIYQQFYKVTSAGEPGTLSHLRNTVGRVDVHGPDEVIQKYRSHYAFVEDCLDAFIVGAYMHLSGTQNLQTESPLQQTMFNFLSDEQKYTFIHKLAKDILDKYVKTDIHNIRRKTDALDTQSSQLKDMYCSEKMKYVCPICNKLYKAKGGMKRHLNKEHGFSFELGDENSTTEKDHIATYRASFMTCALLLRDTNDAYKMGDGNRITVNAKFQMLLARVGKHTKYQLWLFRYLAYIKCLLTPQMAYEYMWNCSANLQGGLGRNIPNDNLVEILVQTVKKKVYCQGANASYASVRKAALTTQIQEEIKENLQSQCDKKKSGSKRPKANKTSDILEMVSELNAAQMFDSIPGREFRSFSGFEDLFTRINVSELHSWITENRERLSYEVLN</sequence>
<reference evidence="2" key="1">
    <citation type="submission" date="2019-08" db="EMBL/GenBank/DDBJ databases">
        <title>The improved chromosome-level genome for the pearl oyster Pinctada fucata martensii using PacBio sequencing and Hi-C.</title>
        <authorList>
            <person name="Zheng Z."/>
        </authorList>
    </citation>
    <scope>NUCLEOTIDE SEQUENCE</scope>
    <source>
        <strain evidence="2">ZZ-2019</strain>
        <tissue evidence="2">Adductor muscle</tissue>
    </source>
</reference>
<feature type="domain" description="C2H2-type" evidence="1">
    <location>
        <begin position="324"/>
        <end position="345"/>
    </location>
</feature>
<evidence type="ECO:0000259" key="1">
    <source>
        <dbReference type="PROSITE" id="PS00028"/>
    </source>
</evidence>